<keyword evidence="7" id="KW-0472">Membrane</keyword>
<keyword evidence="2" id="KW-0813">Transport</keyword>
<dbReference type="PANTHER" id="PTHR33281">
    <property type="entry name" value="UPF0187 PROTEIN YNEE"/>
    <property type="match status" value="1"/>
</dbReference>
<evidence type="ECO:0000313" key="8">
    <source>
        <dbReference type="EMBL" id="CAD8279040.1"/>
    </source>
</evidence>
<dbReference type="PANTHER" id="PTHR33281:SF19">
    <property type="entry name" value="VOLTAGE-DEPENDENT ANION CHANNEL-FORMING PROTEIN YNEE"/>
    <property type="match status" value="1"/>
</dbReference>
<dbReference type="AlphaFoldDB" id="A0A7R9UXS7"/>
<organism evidence="8">
    <name type="scientific">Diacronema lutheri</name>
    <name type="common">Unicellular marine alga</name>
    <name type="synonym">Monochrysis lutheri</name>
    <dbReference type="NCBI Taxonomy" id="2081491"/>
    <lineage>
        <taxon>Eukaryota</taxon>
        <taxon>Haptista</taxon>
        <taxon>Haptophyta</taxon>
        <taxon>Pavlovophyceae</taxon>
        <taxon>Pavlovales</taxon>
        <taxon>Pavlovaceae</taxon>
        <taxon>Diacronema</taxon>
    </lineage>
</organism>
<sequence>MQLDDMLSELTHALTSGERILNTRMPFGYVVHLRTFLAVWLLTLPCGLVGDLGWASAPVAIGIAYVLLGVERISLDIEQPFGTDHSDLALDEFVHGVTAVDLHEMLSRHAEEHASHSLPVPLARVLGGRERSHVAARRGLDASHAATPKKPTR</sequence>
<protein>
    <recommendedName>
        <fullName evidence="9">Bestrophin homolog</fullName>
    </recommendedName>
</protein>
<keyword evidence="5" id="KW-1133">Transmembrane helix</keyword>
<evidence type="ECO:0000256" key="6">
    <source>
        <dbReference type="ARBA" id="ARBA00023065"/>
    </source>
</evidence>
<dbReference type="EMBL" id="HBEB01020549">
    <property type="protein sequence ID" value="CAD8279040.1"/>
    <property type="molecule type" value="Transcribed_RNA"/>
</dbReference>
<evidence type="ECO:0000256" key="1">
    <source>
        <dbReference type="ARBA" id="ARBA00004651"/>
    </source>
</evidence>
<reference evidence="8" key="1">
    <citation type="submission" date="2021-01" db="EMBL/GenBank/DDBJ databases">
        <authorList>
            <person name="Corre E."/>
            <person name="Pelletier E."/>
            <person name="Niang G."/>
            <person name="Scheremetjew M."/>
            <person name="Finn R."/>
            <person name="Kale V."/>
            <person name="Holt S."/>
            <person name="Cochrane G."/>
            <person name="Meng A."/>
            <person name="Brown T."/>
            <person name="Cohen L."/>
        </authorList>
    </citation>
    <scope>NUCLEOTIDE SEQUENCE</scope>
    <source>
        <strain evidence="8">RCC1537</strain>
    </source>
</reference>
<evidence type="ECO:0000256" key="5">
    <source>
        <dbReference type="ARBA" id="ARBA00022989"/>
    </source>
</evidence>
<dbReference type="InterPro" id="IPR044669">
    <property type="entry name" value="YneE/VCCN1/2-like"/>
</dbReference>
<proteinExistence type="predicted"/>
<keyword evidence="4" id="KW-0812">Transmembrane</keyword>
<dbReference type="GO" id="GO:0005886">
    <property type="term" value="C:plasma membrane"/>
    <property type="evidence" value="ECO:0007669"/>
    <property type="project" value="UniProtKB-SubCell"/>
</dbReference>
<evidence type="ECO:0000256" key="4">
    <source>
        <dbReference type="ARBA" id="ARBA00022692"/>
    </source>
</evidence>
<accession>A0A7R9UXS7</accession>
<keyword evidence="3" id="KW-1003">Cell membrane</keyword>
<evidence type="ECO:0000256" key="2">
    <source>
        <dbReference type="ARBA" id="ARBA00022448"/>
    </source>
</evidence>
<name>A0A7R9UXS7_DIALT</name>
<dbReference type="Pfam" id="PF25539">
    <property type="entry name" value="Bestrophin_2"/>
    <property type="match status" value="1"/>
</dbReference>
<dbReference type="GO" id="GO:0005254">
    <property type="term" value="F:chloride channel activity"/>
    <property type="evidence" value="ECO:0007669"/>
    <property type="project" value="InterPro"/>
</dbReference>
<gene>
    <name evidence="8" type="ORF">PLUT1463_LOCUS13357</name>
</gene>
<evidence type="ECO:0000256" key="7">
    <source>
        <dbReference type="ARBA" id="ARBA00023136"/>
    </source>
</evidence>
<evidence type="ECO:0008006" key="9">
    <source>
        <dbReference type="Google" id="ProtNLM"/>
    </source>
</evidence>
<keyword evidence="6" id="KW-0406">Ion transport</keyword>
<evidence type="ECO:0000256" key="3">
    <source>
        <dbReference type="ARBA" id="ARBA00022475"/>
    </source>
</evidence>
<comment type="subcellular location">
    <subcellularLocation>
        <location evidence="1">Cell membrane</location>
        <topology evidence="1">Multi-pass membrane protein</topology>
    </subcellularLocation>
</comment>